<protein>
    <submittedName>
        <fullName evidence="3">Uncharacterized protein</fullName>
    </submittedName>
</protein>
<feature type="compositionally biased region" description="Basic residues" evidence="1">
    <location>
        <begin position="79"/>
        <end position="88"/>
    </location>
</feature>
<dbReference type="Proteomes" id="UP001430953">
    <property type="component" value="Unassembled WGS sequence"/>
</dbReference>
<reference evidence="3 4" key="1">
    <citation type="submission" date="2023-03" db="EMBL/GenBank/DDBJ databases">
        <title>High recombination rates correlate with genetic variation in Cardiocondyla obscurior ants.</title>
        <authorList>
            <person name="Errbii M."/>
        </authorList>
    </citation>
    <scope>NUCLEOTIDE SEQUENCE [LARGE SCALE GENOMIC DNA]</scope>
    <source>
        <strain evidence="3">Alpha-2009</strain>
        <tissue evidence="3">Whole body</tissue>
    </source>
</reference>
<name>A0AAW2GU16_9HYME</name>
<dbReference type="EMBL" id="JADYXP020000002">
    <property type="protein sequence ID" value="KAL0130731.1"/>
    <property type="molecule type" value="Genomic_DNA"/>
</dbReference>
<organism evidence="3 4">
    <name type="scientific">Cardiocondyla obscurior</name>
    <dbReference type="NCBI Taxonomy" id="286306"/>
    <lineage>
        <taxon>Eukaryota</taxon>
        <taxon>Metazoa</taxon>
        <taxon>Ecdysozoa</taxon>
        <taxon>Arthropoda</taxon>
        <taxon>Hexapoda</taxon>
        <taxon>Insecta</taxon>
        <taxon>Pterygota</taxon>
        <taxon>Neoptera</taxon>
        <taxon>Endopterygota</taxon>
        <taxon>Hymenoptera</taxon>
        <taxon>Apocrita</taxon>
        <taxon>Aculeata</taxon>
        <taxon>Formicoidea</taxon>
        <taxon>Formicidae</taxon>
        <taxon>Myrmicinae</taxon>
        <taxon>Cardiocondyla</taxon>
    </lineage>
</organism>
<feature type="region of interest" description="Disordered" evidence="1">
    <location>
        <begin position="46"/>
        <end position="88"/>
    </location>
</feature>
<keyword evidence="4" id="KW-1185">Reference proteome</keyword>
<evidence type="ECO:0000313" key="3">
    <source>
        <dbReference type="EMBL" id="KAL0130731.1"/>
    </source>
</evidence>
<feature type="compositionally biased region" description="Basic and acidic residues" evidence="1">
    <location>
        <begin position="48"/>
        <end position="78"/>
    </location>
</feature>
<accession>A0AAW2GU16</accession>
<evidence type="ECO:0000256" key="1">
    <source>
        <dbReference type="SAM" id="MobiDB-lite"/>
    </source>
</evidence>
<dbReference type="AlphaFoldDB" id="A0AAW2GU16"/>
<comment type="caution">
    <text evidence="3">The sequence shown here is derived from an EMBL/GenBank/DDBJ whole genome shotgun (WGS) entry which is preliminary data.</text>
</comment>
<keyword evidence="2" id="KW-0472">Membrane</keyword>
<feature type="transmembrane region" description="Helical" evidence="2">
    <location>
        <begin position="12"/>
        <end position="31"/>
    </location>
</feature>
<evidence type="ECO:0000256" key="2">
    <source>
        <dbReference type="SAM" id="Phobius"/>
    </source>
</evidence>
<sequence length="88" mass="10253">MAGDHDPYVSRLLFLVSLAITAQGLVHSFAIKSRFSVWRNVTTRRGRYTGEQDRRRGREKERVRRRKGASERERESAQRSKKRAQHGG</sequence>
<evidence type="ECO:0000313" key="4">
    <source>
        <dbReference type="Proteomes" id="UP001430953"/>
    </source>
</evidence>
<gene>
    <name evidence="3" type="ORF">PUN28_002388</name>
</gene>
<keyword evidence="2" id="KW-1133">Transmembrane helix</keyword>
<keyword evidence="2" id="KW-0812">Transmembrane</keyword>
<proteinExistence type="predicted"/>